<dbReference type="Gene3D" id="3.40.50.300">
    <property type="entry name" value="P-loop containing nucleotide triphosphate hydrolases"/>
    <property type="match status" value="1"/>
</dbReference>
<dbReference type="InterPro" id="IPR051928">
    <property type="entry name" value="NorD/CobT"/>
</dbReference>
<feature type="region of interest" description="Disordered" evidence="1">
    <location>
        <begin position="351"/>
        <end position="416"/>
    </location>
</feature>
<comment type="caution">
    <text evidence="4">The sequence shown here is derived from an EMBL/GenBank/DDBJ whole genome shotgun (WGS) entry which is preliminary data.</text>
</comment>
<dbReference type="InterPro" id="IPR027417">
    <property type="entry name" value="P-loop_NTPase"/>
</dbReference>
<dbReference type="InterPro" id="IPR011704">
    <property type="entry name" value="ATPase_dyneun-rel_AAA"/>
</dbReference>
<feature type="domain" description="ATPase dynein-related AAA" evidence="2">
    <location>
        <begin position="53"/>
        <end position="98"/>
    </location>
</feature>
<evidence type="ECO:0000313" key="5">
    <source>
        <dbReference type="Proteomes" id="UP000051999"/>
    </source>
</evidence>
<feature type="compositionally biased region" description="Basic and acidic residues" evidence="1">
    <location>
        <begin position="375"/>
        <end position="416"/>
    </location>
</feature>
<dbReference type="Gene3D" id="3.40.50.410">
    <property type="entry name" value="von Willebrand factor, type A domain"/>
    <property type="match status" value="1"/>
</dbReference>
<dbReference type="Proteomes" id="UP000051999">
    <property type="component" value="Unassembled WGS sequence"/>
</dbReference>
<dbReference type="EMBL" id="AZFF01000016">
    <property type="protein sequence ID" value="KRL53693.1"/>
    <property type="molecule type" value="Genomic_DNA"/>
</dbReference>
<keyword evidence="5" id="KW-1185">Reference proteome</keyword>
<evidence type="ECO:0008006" key="6">
    <source>
        <dbReference type="Google" id="ProtNLM"/>
    </source>
</evidence>
<dbReference type="PANTHER" id="PTHR41248:SF1">
    <property type="entry name" value="NORD PROTEIN"/>
    <property type="match status" value="1"/>
</dbReference>
<dbReference type="PANTHER" id="PTHR41248">
    <property type="entry name" value="NORD PROTEIN"/>
    <property type="match status" value="1"/>
</dbReference>
<dbReference type="GO" id="GO:0016887">
    <property type="term" value="F:ATP hydrolysis activity"/>
    <property type="evidence" value="ECO:0007669"/>
    <property type="project" value="InterPro"/>
</dbReference>
<accession>A0A0R1R957</accession>
<evidence type="ECO:0000259" key="2">
    <source>
        <dbReference type="Pfam" id="PF07728"/>
    </source>
</evidence>
<evidence type="ECO:0000313" key="4">
    <source>
        <dbReference type="EMBL" id="KRL53693.1"/>
    </source>
</evidence>
<evidence type="ECO:0000259" key="3">
    <source>
        <dbReference type="Pfam" id="PF11775"/>
    </source>
</evidence>
<dbReference type="CDD" id="cd01454">
    <property type="entry name" value="vWA_norD_type"/>
    <property type="match status" value="1"/>
</dbReference>
<dbReference type="Pfam" id="PF07728">
    <property type="entry name" value="AAA_5"/>
    <property type="match status" value="1"/>
</dbReference>
<dbReference type="SUPFAM" id="SSF52540">
    <property type="entry name" value="P-loop containing nucleoside triphosphate hydrolases"/>
    <property type="match status" value="1"/>
</dbReference>
<name>A0A0R1R957_9LACO</name>
<dbReference type="STRING" id="1114972.FD35_GL000944"/>
<dbReference type="OrthoDB" id="9808317at2"/>
<dbReference type="eggNOG" id="COG0714">
    <property type="taxonomic scope" value="Bacteria"/>
</dbReference>
<dbReference type="GO" id="GO:0005524">
    <property type="term" value="F:ATP binding"/>
    <property type="evidence" value="ECO:0007669"/>
    <property type="project" value="InterPro"/>
</dbReference>
<dbReference type="SUPFAM" id="SSF53300">
    <property type="entry name" value="vWA-like"/>
    <property type="match status" value="1"/>
</dbReference>
<dbReference type="eggNOG" id="COG4548">
    <property type="taxonomic scope" value="Bacteria"/>
</dbReference>
<dbReference type="RefSeq" id="WP_017261057.1">
    <property type="nucleotide sequence ID" value="NZ_AUAW01000016.1"/>
</dbReference>
<dbReference type="PATRIC" id="fig|1114972.6.peg.955"/>
<dbReference type="InterPro" id="IPR025861">
    <property type="entry name" value="CobT_VWA_dom"/>
</dbReference>
<feature type="domain" description="Cobalamin biosynthesis protein CobT VWA" evidence="3">
    <location>
        <begin position="637"/>
        <end position="710"/>
    </location>
</feature>
<organism evidence="4 5">
    <name type="scientific">Furfurilactobacillus rossiae DSM 15814</name>
    <dbReference type="NCBI Taxonomy" id="1114972"/>
    <lineage>
        <taxon>Bacteria</taxon>
        <taxon>Bacillati</taxon>
        <taxon>Bacillota</taxon>
        <taxon>Bacilli</taxon>
        <taxon>Lactobacillales</taxon>
        <taxon>Lactobacillaceae</taxon>
        <taxon>Furfurilactobacillus</taxon>
    </lineage>
</organism>
<dbReference type="InterPro" id="IPR036465">
    <property type="entry name" value="vWFA_dom_sf"/>
</dbReference>
<feature type="compositionally biased region" description="Polar residues" evidence="1">
    <location>
        <begin position="351"/>
        <end position="367"/>
    </location>
</feature>
<evidence type="ECO:0000256" key="1">
    <source>
        <dbReference type="SAM" id="MobiDB-lite"/>
    </source>
</evidence>
<reference evidence="4 5" key="1">
    <citation type="journal article" date="2015" name="Genome Announc.">
        <title>Expanding the biotechnology potential of lactobacilli through comparative genomics of 213 strains and associated genera.</title>
        <authorList>
            <person name="Sun Z."/>
            <person name="Harris H.M."/>
            <person name="McCann A."/>
            <person name="Guo C."/>
            <person name="Argimon S."/>
            <person name="Zhang W."/>
            <person name="Yang X."/>
            <person name="Jeffery I.B."/>
            <person name="Cooney J.C."/>
            <person name="Kagawa T.F."/>
            <person name="Liu W."/>
            <person name="Song Y."/>
            <person name="Salvetti E."/>
            <person name="Wrobel A."/>
            <person name="Rasinkangas P."/>
            <person name="Parkhill J."/>
            <person name="Rea M.C."/>
            <person name="O'Sullivan O."/>
            <person name="Ritari J."/>
            <person name="Douillard F.P."/>
            <person name="Paul Ross R."/>
            <person name="Yang R."/>
            <person name="Briner A.E."/>
            <person name="Felis G.E."/>
            <person name="de Vos W.M."/>
            <person name="Barrangou R."/>
            <person name="Klaenhammer T.R."/>
            <person name="Caufield P.W."/>
            <person name="Cui Y."/>
            <person name="Zhang H."/>
            <person name="O'Toole P.W."/>
        </authorList>
    </citation>
    <scope>NUCLEOTIDE SEQUENCE [LARGE SCALE GENOMIC DNA]</scope>
    <source>
        <strain evidence="4 5">DSM 15814</strain>
    </source>
</reference>
<protein>
    <recommendedName>
        <fullName evidence="6">VWFA domain-containing protein</fullName>
    </recommendedName>
</protein>
<proteinExistence type="predicted"/>
<dbReference type="Pfam" id="PF11775">
    <property type="entry name" value="CobT_C"/>
    <property type="match status" value="1"/>
</dbReference>
<dbReference type="AlphaFoldDB" id="A0A0R1R957"/>
<sequence length="743" mass="82934">MSTTLQKQRTDYSTVEQAIIWQKPASHVTSEQERRIANTIIATWQMPEMRITNLLLEGDAGSGKTQLAKALSADLQLPYTKITCFADMDKSDILGSLLPVLDEDSELQTIFDESQSQAEVISRLADRLKLSEKDAKAYLQHYQDSHQSVSYRFYPSEIVKAVQNGYLLEIQEPTVIRDASVLVALNSVLEPNGTLETLQGRIRRHPDTVVVLTTNRNYQGNRPLNESLRDRMQYSEKMDLPTIPVMVARASAKSGLHDEKLLTVMANIIRLLDETAKANGIHGVAGMRSYLYWSASTAFTDILKSFDQMVLYKITTDELEIELLKQAIVDAGLWDQLVSLATQSAVKRTIPATHTQQDVKPSVSEPTTPAVADQNKPDRDSEADKQPISPDNEKSLDTKSEDNNVQPDGDKVTAEVVKRDASLDVTSMIGTEQQEESFHEGETLSMPVIDTDAAKQTRKALNQSARESLKNTIHAREGLIVHVPKITPADVKLANEKLQSNHLITDQLVRQMREILQNEHASDVAKGKVFGQQFDASKVVNQDFGYFTKKRTPDEDPSLAIAIRVDQSASMVEDNRIKHEQTALFALTAFCRDLNIPLTINGDTADVSERERTSIYAYKEFNEDYDIALLRLTTIKALNNNRDGSALKILADKLAARTEQTKLLINLSDGQPKAMPNYTGDLAKDDLQQIVHEAEREGIVVLSAALGDDAATLKEIYGNQRFLDFTDLNQLATNLVHIVMRFV</sequence>
<gene>
    <name evidence="4" type="ORF">FD35_GL000944</name>
</gene>